<evidence type="ECO:0000313" key="1">
    <source>
        <dbReference type="EMBL" id="GFT09534.1"/>
    </source>
</evidence>
<gene>
    <name evidence="1" type="ORF">NPIL_654331</name>
</gene>
<reference evidence="1" key="1">
    <citation type="submission" date="2020-08" db="EMBL/GenBank/DDBJ databases">
        <title>Multicomponent nature underlies the extraordinary mechanical properties of spider dragline silk.</title>
        <authorList>
            <person name="Kono N."/>
            <person name="Nakamura H."/>
            <person name="Mori M."/>
            <person name="Yoshida Y."/>
            <person name="Ohtoshi R."/>
            <person name="Malay A.D."/>
            <person name="Moran D.A.P."/>
            <person name="Tomita M."/>
            <person name="Numata K."/>
            <person name="Arakawa K."/>
        </authorList>
    </citation>
    <scope>NUCLEOTIDE SEQUENCE</scope>
</reference>
<dbReference type="AlphaFoldDB" id="A0A8X6TH67"/>
<protein>
    <submittedName>
        <fullName evidence="1">Uncharacterized protein</fullName>
    </submittedName>
</protein>
<name>A0A8X6TH67_NEPPI</name>
<comment type="caution">
    <text evidence="1">The sequence shown here is derived from an EMBL/GenBank/DDBJ whole genome shotgun (WGS) entry which is preliminary data.</text>
</comment>
<dbReference type="EMBL" id="BMAW01103519">
    <property type="protein sequence ID" value="GFT09534.1"/>
    <property type="molecule type" value="Genomic_DNA"/>
</dbReference>
<keyword evidence="2" id="KW-1185">Reference proteome</keyword>
<dbReference type="Proteomes" id="UP000887013">
    <property type="component" value="Unassembled WGS sequence"/>
</dbReference>
<accession>A0A8X6TH67</accession>
<organism evidence="1 2">
    <name type="scientific">Nephila pilipes</name>
    <name type="common">Giant wood spider</name>
    <name type="synonym">Nephila maculata</name>
    <dbReference type="NCBI Taxonomy" id="299642"/>
    <lineage>
        <taxon>Eukaryota</taxon>
        <taxon>Metazoa</taxon>
        <taxon>Ecdysozoa</taxon>
        <taxon>Arthropoda</taxon>
        <taxon>Chelicerata</taxon>
        <taxon>Arachnida</taxon>
        <taxon>Araneae</taxon>
        <taxon>Araneomorphae</taxon>
        <taxon>Entelegynae</taxon>
        <taxon>Araneoidea</taxon>
        <taxon>Nephilidae</taxon>
        <taxon>Nephila</taxon>
    </lineage>
</organism>
<proteinExistence type="predicted"/>
<sequence>MLNKINQRISFPLLSRGWARFITIARGENIVERSTHNSSSLNNSLLPTIDDRQLEKRPFHVEKTEDRLKYRDAVMSHSASEDSCMSSGISLGFFPAV</sequence>
<evidence type="ECO:0000313" key="2">
    <source>
        <dbReference type="Proteomes" id="UP000887013"/>
    </source>
</evidence>